<dbReference type="InterPro" id="IPR003439">
    <property type="entry name" value="ABC_transporter-like_ATP-bd"/>
</dbReference>
<gene>
    <name evidence="4" type="ORF">METZ01_LOCUS510260</name>
</gene>
<feature type="domain" description="ABC transporter" evidence="3">
    <location>
        <begin position="1"/>
        <end position="188"/>
    </location>
</feature>
<dbReference type="AlphaFoldDB" id="A0A383EKN0"/>
<dbReference type="CDD" id="cd03216">
    <property type="entry name" value="ABC_Carb_Monos_I"/>
    <property type="match status" value="1"/>
</dbReference>
<dbReference type="EMBL" id="UINC01226780">
    <property type="protein sequence ID" value="SVE57406.1"/>
    <property type="molecule type" value="Genomic_DNA"/>
</dbReference>
<dbReference type="InterPro" id="IPR050107">
    <property type="entry name" value="ABC_carbohydrate_import_ATPase"/>
</dbReference>
<accession>A0A383EKN0</accession>
<dbReference type="PANTHER" id="PTHR43790">
    <property type="entry name" value="CARBOHYDRATE TRANSPORT ATP-BINDING PROTEIN MG119-RELATED"/>
    <property type="match status" value="1"/>
</dbReference>
<evidence type="ECO:0000259" key="3">
    <source>
        <dbReference type="PROSITE" id="PS50893"/>
    </source>
</evidence>
<evidence type="ECO:0000313" key="4">
    <source>
        <dbReference type="EMBL" id="SVE57406.1"/>
    </source>
</evidence>
<organism evidence="4">
    <name type="scientific">marine metagenome</name>
    <dbReference type="NCBI Taxonomy" id="408172"/>
    <lineage>
        <taxon>unclassified sequences</taxon>
        <taxon>metagenomes</taxon>
        <taxon>ecological metagenomes</taxon>
    </lineage>
</organism>
<keyword evidence="1" id="KW-0547">Nucleotide-binding</keyword>
<dbReference type="GO" id="GO:0005524">
    <property type="term" value="F:ATP binding"/>
    <property type="evidence" value="ECO:0007669"/>
    <property type="project" value="UniProtKB-KW"/>
</dbReference>
<feature type="non-terminal residue" evidence="4">
    <location>
        <position position="1"/>
    </location>
</feature>
<evidence type="ECO:0000256" key="2">
    <source>
        <dbReference type="ARBA" id="ARBA00022840"/>
    </source>
</evidence>
<dbReference type="Gene3D" id="3.40.50.300">
    <property type="entry name" value="P-loop containing nucleotide triphosphate hydrolases"/>
    <property type="match status" value="1"/>
</dbReference>
<name>A0A383EKN0_9ZZZZ</name>
<dbReference type="PANTHER" id="PTHR43790:SF4">
    <property type="entry name" value="GUANOSINE IMPORT ATP-BINDING PROTEIN NUPO"/>
    <property type="match status" value="1"/>
</dbReference>
<proteinExistence type="predicted"/>
<protein>
    <recommendedName>
        <fullName evidence="3">ABC transporter domain-containing protein</fullName>
    </recommendedName>
</protein>
<evidence type="ECO:0000256" key="1">
    <source>
        <dbReference type="ARBA" id="ARBA00022741"/>
    </source>
</evidence>
<dbReference type="SUPFAM" id="SSF52540">
    <property type="entry name" value="P-loop containing nucleoside triphosphate hydrolases"/>
    <property type="match status" value="1"/>
</dbReference>
<dbReference type="PROSITE" id="PS50893">
    <property type="entry name" value="ABC_TRANSPORTER_2"/>
    <property type="match status" value="1"/>
</dbReference>
<feature type="non-terminal residue" evidence="4">
    <location>
        <position position="230"/>
    </location>
</feature>
<sequence length="230" mass="25172">LYQQDEGNIVLNGDVVALDSPSDAIALGIGMIHQHFMLVESLTVAENVALGLHSSRGPLTDLERVAVRISELAAIYGLQIDPAAYVWQLSVGQQQRVEIMKALYRGAALLILDEPTAVLTPQEVDDLFVTLRQMARDGHALIFISHKLHEVLDITDRITVMRDGRVVGAMPTERATKQDLARMMVGREVHLGKQRKEGELGAECLAARGLCAMSERGTSALKGVDLEVRE</sequence>
<reference evidence="4" key="1">
    <citation type="submission" date="2018-05" db="EMBL/GenBank/DDBJ databases">
        <authorList>
            <person name="Lanie J.A."/>
            <person name="Ng W.-L."/>
            <person name="Kazmierczak K.M."/>
            <person name="Andrzejewski T.M."/>
            <person name="Davidsen T.M."/>
            <person name="Wayne K.J."/>
            <person name="Tettelin H."/>
            <person name="Glass J.I."/>
            <person name="Rusch D."/>
            <person name="Podicherti R."/>
            <person name="Tsui H.-C.T."/>
            <person name="Winkler M.E."/>
        </authorList>
    </citation>
    <scope>NUCLEOTIDE SEQUENCE</scope>
</reference>
<dbReference type="GO" id="GO:0016887">
    <property type="term" value="F:ATP hydrolysis activity"/>
    <property type="evidence" value="ECO:0007669"/>
    <property type="project" value="InterPro"/>
</dbReference>
<keyword evidence="2" id="KW-0067">ATP-binding</keyword>
<dbReference type="InterPro" id="IPR027417">
    <property type="entry name" value="P-loop_NTPase"/>
</dbReference>
<dbReference type="Pfam" id="PF00005">
    <property type="entry name" value="ABC_tran"/>
    <property type="match status" value="1"/>
</dbReference>